<dbReference type="Pfam" id="PF00355">
    <property type="entry name" value="Rieske"/>
    <property type="match status" value="1"/>
</dbReference>
<keyword evidence="2" id="KW-0479">Metal-binding</keyword>
<dbReference type="PANTHER" id="PTHR21266:SF60">
    <property type="entry name" value="3-KETOSTEROID-9-ALPHA-MONOOXYGENASE, OXYGENASE COMPONENT"/>
    <property type="match status" value="1"/>
</dbReference>
<keyword evidence="3" id="KW-0560">Oxidoreductase</keyword>
<evidence type="ECO:0000256" key="1">
    <source>
        <dbReference type="ARBA" id="ARBA00022714"/>
    </source>
</evidence>
<keyword evidence="4" id="KW-0408">Iron</keyword>
<feature type="domain" description="Rieske" evidence="6">
    <location>
        <begin position="7"/>
        <end position="108"/>
    </location>
</feature>
<dbReference type="SUPFAM" id="SSF55961">
    <property type="entry name" value="Bet v1-like"/>
    <property type="match status" value="1"/>
</dbReference>
<dbReference type="Proteomes" id="UP000541185">
    <property type="component" value="Unassembled WGS sequence"/>
</dbReference>
<dbReference type="AlphaFoldDB" id="A0A848H0B9"/>
<reference evidence="7 8" key="1">
    <citation type="submission" date="2020-04" db="EMBL/GenBank/DDBJ databases">
        <title>Ramlibacter sp. G-1-2-2 isolated from soil.</title>
        <authorList>
            <person name="Dahal R.H."/>
        </authorList>
    </citation>
    <scope>NUCLEOTIDE SEQUENCE [LARGE SCALE GENOMIC DNA]</scope>
    <source>
        <strain evidence="7 8">G-1-2-2</strain>
    </source>
</reference>
<proteinExistence type="predicted"/>
<dbReference type="Pfam" id="PF19112">
    <property type="entry name" value="VanA_C"/>
    <property type="match status" value="1"/>
</dbReference>
<dbReference type="RefSeq" id="WP_169418074.1">
    <property type="nucleotide sequence ID" value="NZ_JABBFX010000001.1"/>
</dbReference>
<dbReference type="GO" id="GO:0005506">
    <property type="term" value="F:iron ion binding"/>
    <property type="evidence" value="ECO:0007669"/>
    <property type="project" value="InterPro"/>
</dbReference>
<evidence type="ECO:0000256" key="4">
    <source>
        <dbReference type="ARBA" id="ARBA00023004"/>
    </source>
</evidence>
<comment type="caution">
    <text evidence="7">The sequence shown here is derived from an EMBL/GenBank/DDBJ whole genome shotgun (WGS) entry which is preliminary data.</text>
</comment>
<dbReference type="GO" id="GO:0051213">
    <property type="term" value="F:dioxygenase activity"/>
    <property type="evidence" value="ECO:0007669"/>
    <property type="project" value="UniProtKB-KW"/>
</dbReference>
<evidence type="ECO:0000256" key="2">
    <source>
        <dbReference type="ARBA" id="ARBA00022723"/>
    </source>
</evidence>
<evidence type="ECO:0000313" key="7">
    <source>
        <dbReference type="EMBL" id="NML43897.1"/>
    </source>
</evidence>
<protein>
    <submittedName>
        <fullName evidence="7">Aromatic ring-hydroxylating dioxygenase subunit alpha</fullName>
    </submittedName>
</protein>
<gene>
    <name evidence="7" type="ORF">HHL11_09065</name>
</gene>
<evidence type="ECO:0000256" key="5">
    <source>
        <dbReference type="ARBA" id="ARBA00023014"/>
    </source>
</evidence>
<dbReference type="EMBL" id="JABBFX010000001">
    <property type="protein sequence ID" value="NML43897.1"/>
    <property type="molecule type" value="Genomic_DNA"/>
</dbReference>
<accession>A0A848H0B9</accession>
<dbReference type="GO" id="GO:0051537">
    <property type="term" value="F:2 iron, 2 sulfur cluster binding"/>
    <property type="evidence" value="ECO:0007669"/>
    <property type="project" value="UniProtKB-KW"/>
</dbReference>
<dbReference type="PANTHER" id="PTHR21266">
    <property type="entry name" value="IRON-SULFUR DOMAIN CONTAINING PROTEIN"/>
    <property type="match status" value="1"/>
</dbReference>
<dbReference type="InterPro" id="IPR015881">
    <property type="entry name" value="ARHD_Rieske_2Fe_2S"/>
</dbReference>
<dbReference type="PROSITE" id="PS51296">
    <property type="entry name" value="RIESKE"/>
    <property type="match status" value="1"/>
</dbReference>
<keyword evidence="8" id="KW-1185">Reference proteome</keyword>
<dbReference type="Gene3D" id="3.90.380.10">
    <property type="entry name" value="Naphthalene 1,2-dioxygenase Alpha Subunit, Chain A, domain 1"/>
    <property type="match status" value="1"/>
</dbReference>
<evidence type="ECO:0000313" key="8">
    <source>
        <dbReference type="Proteomes" id="UP000541185"/>
    </source>
</evidence>
<dbReference type="InterPro" id="IPR050584">
    <property type="entry name" value="Cholesterol_7-desaturase"/>
</dbReference>
<dbReference type="SUPFAM" id="SSF50022">
    <property type="entry name" value="ISP domain"/>
    <property type="match status" value="1"/>
</dbReference>
<evidence type="ECO:0000256" key="3">
    <source>
        <dbReference type="ARBA" id="ARBA00023002"/>
    </source>
</evidence>
<dbReference type="InterPro" id="IPR036922">
    <property type="entry name" value="Rieske_2Fe-2S_sf"/>
</dbReference>
<organism evidence="7 8">
    <name type="scientific">Ramlibacter agri</name>
    <dbReference type="NCBI Taxonomy" id="2728837"/>
    <lineage>
        <taxon>Bacteria</taxon>
        <taxon>Pseudomonadati</taxon>
        <taxon>Pseudomonadota</taxon>
        <taxon>Betaproteobacteria</taxon>
        <taxon>Burkholderiales</taxon>
        <taxon>Comamonadaceae</taxon>
        <taxon>Ramlibacter</taxon>
    </lineage>
</organism>
<dbReference type="CDD" id="cd08878">
    <property type="entry name" value="RHO_alpha_C_DMO-like"/>
    <property type="match status" value="1"/>
</dbReference>
<dbReference type="InterPro" id="IPR044043">
    <property type="entry name" value="VanA_C_cat"/>
</dbReference>
<evidence type="ECO:0000259" key="6">
    <source>
        <dbReference type="PROSITE" id="PS51296"/>
    </source>
</evidence>
<keyword evidence="7" id="KW-0223">Dioxygenase</keyword>
<dbReference type="PROSITE" id="PS00570">
    <property type="entry name" value="RING_HYDROXYL_ALPHA"/>
    <property type="match status" value="1"/>
</dbReference>
<keyword evidence="1" id="KW-0001">2Fe-2S</keyword>
<keyword evidence="5" id="KW-0411">Iron-sulfur</keyword>
<sequence>MFVRDCWYVAAFSHELVEQPLPRTLLGEPVVLFRSREGQAVALEDRCCHRGLPLAHGEVVAEGIQCGYHGLVYDCSGRCVRIPNQDTIPAAARVTAYPLRERDGLVWIWLGDAARAESVEPLAYPWHSAPGWAHKGKRNEVAAPHGLVIDNLLDLTHVGFVHKHTIGGMPATHSNAETKTSRTDHGLRMVRWMRDSVPPPTYVAVAGFQGRVDRWTEVEFQPGYVTINACAKDVGTGAYEGKHEGAFSLRSLHAVTPETEHSTHYFWTISHQAREGRPELTERVYNEIDATFAEDKVIIEAQFQRLQQKPQPPLLDLKADATALQARRIISLRIEQEGARAR</sequence>
<name>A0A848H0B9_9BURK</name>
<dbReference type="Gene3D" id="2.102.10.10">
    <property type="entry name" value="Rieske [2Fe-2S] iron-sulphur domain"/>
    <property type="match status" value="1"/>
</dbReference>
<dbReference type="InterPro" id="IPR017941">
    <property type="entry name" value="Rieske_2Fe-2S"/>
</dbReference>